<gene>
    <name evidence="2" type="ORF">EYF80_027344</name>
</gene>
<evidence type="ECO:0000256" key="1">
    <source>
        <dbReference type="SAM" id="MobiDB-lite"/>
    </source>
</evidence>
<dbReference type="EMBL" id="SRLO01000293">
    <property type="protein sequence ID" value="TNN62436.1"/>
    <property type="molecule type" value="Genomic_DNA"/>
</dbReference>
<organism evidence="2 3">
    <name type="scientific">Liparis tanakae</name>
    <name type="common">Tanaka's snailfish</name>
    <dbReference type="NCBI Taxonomy" id="230148"/>
    <lineage>
        <taxon>Eukaryota</taxon>
        <taxon>Metazoa</taxon>
        <taxon>Chordata</taxon>
        <taxon>Craniata</taxon>
        <taxon>Vertebrata</taxon>
        <taxon>Euteleostomi</taxon>
        <taxon>Actinopterygii</taxon>
        <taxon>Neopterygii</taxon>
        <taxon>Teleostei</taxon>
        <taxon>Neoteleostei</taxon>
        <taxon>Acanthomorphata</taxon>
        <taxon>Eupercaria</taxon>
        <taxon>Perciformes</taxon>
        <taxon>Cottioidei</taxon>
        <taxon>Cottales</taxon>
        <taxon>Liparidae</taxon>
        <taxon>Liparis</taxon>
    </lineage>
</organism>
<protein>
    <submittedName>
        <fullName evidence="2">Uncharacterized protein</fullName>
    </submittedName>
</protein>
<keyword evidence="3" id="KW-1185">Reference proteome</keyword>
<dbReference type="AlphaFoldDB" id="A0A4Z2H9J6"/>
<evidence type="ECO:0000313" key="3">
    <source>
        <dbReference type="Proteomes" id="UP000314294"/>
    </source>
</evidence>
<feature type="compositionally biased region" description="Polar residues" evidence="1">
    <location>
        <begin position="216"/>
        <end position="231"/>
    </location>
</feature>
<name>A0A4Z2H9J6_9TELE</name>
<proteinExistence type="predicted"/>
<sequence length="231" mass="25169">MDNGSLVNKFLLGFAISDPRLAASEVVWLQDIREVLELFALDELRGGAGIIPYDVNIEEAEPERDQTVEVGKGLCWHRGQVALLETQVLKATQAMKSPLREVAQASEDAKLDQLELVATQTHCPQAVKVVERSGFNGGDRVFTELQVLQVGKVGKFVWVDGSDAVLAEVQQFGFCRNALGNRHELLAVAQDGPLLDIALAARRAACRGAREHHAQQQDQNGLPASHQTGSQ</sequence>
<dbReference type="Proteomes" id="UP000314294">
    <property type="component" value="Unassembled WGS sequence"/>
</dbReference>
<reference evidence="2 3" key="1">
    <citation type="submission" date="2019-03" db="EMBL/GenBank/DDBJ databases">
        <title>First draft genome of Liparis tanakae, snailfish: a comprehensive survey of snailfish specific genes.</title>
        <authorList>
            <person name="Kim W."/>
            <person name="Song I."/>
            <person name="Jeong J.-H."/>
            <person name="Kim D."/>
            <person name="Kim S."/>
            <person name="Ryu S."/>
            <person name="Song J.Y."/>
            <person name="Lee S.K."/>
        </authorList>
    </citation>
    <scope>NUCLEOTIDE SEQUENCE [LARGE SCALE GENOMIC DNA]</scope>
    <source>
        <tissue evidence="2">Muscle</tissue>
    </source>
</reference>
<evidence type="ECO:0000313" key="2">
    <source>
        <dbReference type="EMBL" id="TNN62436.1"/>
    </source>
</evidence>
<comment type="caution">
    <text evidence="2">The sequence shown here is derived from an EMBL/GenBank/DDBJ whole genome shotgun (WGS) entry which is preliminary data.</text>
</comment>
<accession>A0A4Z2H9J6</accession>
<feature type="region of interest" description="Disordered" evidence="1">
    <location>
        <begin position="208"/>
        <end position="231"/>
    </location>
</feature>